<evidence type="ECO:0000313" key="3">
    <source>
        <dbReference type="Proteomes" id="UP000011864"/>
    </source>
</evidence>
<organism evidence="2 3">
    <name type="scientific">Paraglaciecola psychrophila 170</name>
    <dbReference type="NCBI Taxonomy" id="1129794"/>
    <lineage>
        <taxon>Bacteria</taxon>
        <taxon>Pseudomonadati</taxon>
        <taxon>Pseudomonadota</taxon>
        <taxon>Gammaproteobacteria</taxon>
        <taxon>Alteromonadales</taxon>
        <taxon>Alteromonadaceae</taxon>
        <taxon>Paraglaciecola</taxon>
    </lineage>
</organism>
<feature type="transmembrane region" description="Helical" evidence="1">
    <location>
        <begin position="37"/>
        <end position="65"/>
    </location>
</feature>
<dbReference type="STRING" id="1129794.C427_3120"/>
<keyword evidence="3" id="KW-1185">Reference proteome</keyword>
<dbReference type="KEGG" id="gps:C427_3120"/>
<gene>
    <name evidence="2" type="ORF">C427_3120</name>
</gene>
<keyword evidence="1" id="KW-0812">Transmembrane</keyword>
<dbReference type="PATRIC" id="fig|1129794.4.peg.3103"/>
<proteinExistence type="predicted"/>
<dbReference type="EMBL" id="CP003837">
    <property type="protein sequence ID" value="AGH45229.1"/>
    <property type="molecule type" value="Genomic_DNA"/>
</dbReference>
<name>M4RSN1_9ALTE</name>
<dbReference type="HOGENOM" id="CLU_2790205_0_0_6"/>
<evidence type="ECO:0000313" key="2">
    <source>
        <dbReference type="EMBL" id="AGH45229.1"/>
    </source>
</evidence>
<reference evidence="2 3" key="1">
    <citation type="journal article" date="2013" name="Genome Announc.">
        <title>Complete Genome Sequence of Glaciecola psychrophila Strain 170T.</title>
        <authorList>
            <person name="Yin J."/>
            <person name="Chen J."/>
            <person name="Liu G."/>
            <person name="Yu Y."/>
            <person name="Song L."/>
            <person name="Wang X."/>
            <person name="Qu X."/>
        </authorList>
    </citation>
    <scope>NUCLEOTIDE SEQUENCE [LARGE SCALE GENOMIC DNA]</scope>
    <source>
        <strain evidence="2 3">170</strain>
    </source>
</reference>
<keyword evidence="1" id="KW-0472">Membrane</keyword>
<evidence type="ECO:0000256" key="1">
    <source>
        <dbReference type="SAM" id="Phobius"/>
    </source>
</evidence>
<dbReference type="AlphaFoldDB" id="M4RSN1"/>
<protein>
    <submittedName>
        <fullName evidence="2">Na+/dicarboxylate symporter</fullName>
    </submittedName>
</protein>
<accession>M4RSN1</accession>
<dbReference type="Proteomes" id="UP000011864">
    <property type="component" value="Chromosome"/>
</dbReference>
<feature type="transmembrane region" description="Helical" evidence="1">
    <location>
        <begin position="7"/>
        <end position="25"/>
    </location>
</feature>
<keyword evidence="1" id="KW-1133">Transmembrane helix</keyword>
<sequence length="68" mass="7427">MQTNNKLILISAMSATVLYFGLVAVGQPHLIASTASITLFTAMLWVTEALPIPVTSLIPFSVFLWRGY</sequence>